<accession>A0A451A7K7</accession>
<dbReference type="AlphaFoldDB" id="A0A451A7K7"/>
<proteinExistence type="predicted"/>
<sequence>MIGEFVNNQALPSFVVNQQSFFIFRGDETAMIVMMTNSRNGSIEIIWGNGKLLCRFFLAQPSIFQRNG</sequence>
<organism evidence="1">
    <name type="scientific">Candidatus Kentrum sp. TC</name>
    <dbReference type="NCBI Taxonomy" id="2126339"/>
    <lineage>
        <taxon>Bacteria</taxon>
        <taxon>Pseudomonadati</taxon>
        <taxon>Pseudomonadota</taxon>
        <taxon>Gammaproteobacteria</taxon>
        <taxon>Candidatus Kentrum</taxon>
    </lineage>
</organism>
<evidence type="ECO:0000313" key="1">
    <source>
        <dbReference type="EMBL" id="VFK62019.1"/>
    </source>
</evidence>
<reference evidence="1" key="1">
    <citation type="submission" date="2019-02" db="EMBL/GenBank/DDBJ databases">
        <authorList>
            <person name="Gruber-Vodicka R. H."/>
            <person name="Seah K. B. B."/>
        </authorList>
    </citation>
    <scope>NUCLEOTIDE SEQUENCE</scope>
    <source>
        <strain evidence="1">BECK_BZ126</strain>
    </source>
</reference>
<protein>
    <submittedName>
        <fullName evidence="1">Uncharacterized protein</fullName>
    </submittedName>
</protein>
<gene>
    <name evidence="1" type="ORF">BECKTC1821F_GA0114240_10674</name>
</gene>
<dbReference type="EMBL" id="CAADFW010000067">
    <property type="protein sequence ID" value="VFK62019.1"/>
    <property type="molecule type" value="Genomic_DNA"/>
</dbReference>
<name>A0A451A7K7_9GAMM</name>